<accession>A0A0D0H311</accession>
<dbReference type="EMBL" id="JXTG01000001">
    <property type="protein sequence ID" value="KIP22431.1"/>
    <property type="molecule type" value="Genomic_DNA"/>
</dbReference>
<sequence length="33" mass="3720">MIITYTMQNNGYTHSNNIVDDVVANHGEDLRSP</sequence>
<dbReference type="Proteomes" id="UP000032047">
    <property type="component" value="Unassembled WGS sequence"/>
</dbReference>
<evidence type="ECO:0000313" key="1">
    <source>
        <dbReference type="EMBL" id="KIP22431.1"/>
    </source>
</evidence>
<keyword evidence="2" id="KW-1185">Reference proteome</keyword>
<protein>
    <submittedName>
        <fullName evidence="1">Uncharacterized protein</fullName>
    </submittedName>
</protein>
<gene>
    <name evidence="1" type="ORF">JV16_00111</name>
</gene>
<name>A0A0D0H311_9BACL</name>
<reference evidence="1 2" key="1">
    <citation type="submission" date="2015-01" db="EMBL/GenBank/DDBJ databases">
        <title>Genome sequence of Anoxybacillus ayderensis strain AB04.</title>
        <authorList>
            <person name="Belduz A.O."/>
            <person name="Canakci S."/>
            <person name="Chan K.-G."/>
            <person name="Kahar U.M."/>
            <person name="Yaakob A.S."/>
            <person name="Chan C.S."/>
            <person name="Goh K.M."/>
        </authorList>
    </citation>
    <scope>NUCLEOTIDE SEQUENCE [LARGE SCALE GENOMIC DNA]</scope>
    <source>
        <strain evidence="1 2">AB04</strain>
    </source>
</reference>
<evidence type="ECO:0000313" key="2">
    <source>
        <dbReference type="Proteomes" id="UP000032047"/>
    </source>
</evidence>
<proteinExistence type="predicted"/>
<organism evidence="1 2">
    <name type="scientific">Anoxybacillus ayderensis</name>
    <dbReference type="NCBI Taxonomy" id="265546"/>
    <lineage>
        <taxon>Bacteria</taxon>
        <taxon>Bacillati</taxon>
        <taxon>Bacillota</taxon>
        <taxon>Bacilli</taxon>
        <taxon>Bacillales</taxon>
        <taxon>Anoxybacillaceae</taxon>
        <taxon>Anoxybacillus</taxon>
    </lineage>
</organism>
<comment type="caution">
    <text evidence="1">The sequence shown here is derived from an EMBL/GenBank/DDBJ whole genome shotgun (WGS) entry which is preliminary data.</text>
</comment>
<dbReference type="AlphaFoldDB" id="A0A0D0H311"/>
<accession>A0A7W0HI78</accession>